<dbReference type="SUPFAM" id="SSF51905">
    <property type="entry name" value="FAD/NAD(P)-binding domain"/>
    <property type="match status" value="1"/>
</dbReference>
<dbReference type="PANTHER" id="PTHR42784">
    <property type="entry name" value="PYRANOSE 2-OXIDASE"/>
    <property type="match status" value="1"/>
</dbReference>
<reference evidence="8" key="2">
    <citation type="journal article" date="2004" name="J. Antibiot.">
        <title>The kanamycin biosynthetic gene cluster from Streptomyces kanamyceticus.</title>
        <authorList>
            <person name="Yanai K."/>
            <person name="Murakami T."/>
        </authorList>
    </citation>
    <scope>NUCLEOTIDE SEQUENCE</scope>
</reference>
<reference evidence="11 12" key="4">
    <citation type="submission" date="2017-09" db="EMBL/GenBank/DDBJ databases">
        <authorList>
            <person name="Lee N."/>
            <person name="Cho B.-K."/>
        </authorList>
    </citation>
    <scope>NUCLEOTIDE SEQUENCE [LARGE SCALE GENOMIC DNA]</scope>
    <source>
        <strain evidence="11 12">ATCC 12853</strain>
    </source>
</reference>
<protein>
    <submittedName>
        <fullName evidence="8 11">Oxidoreductase</fullName>
    </submittedName>
    <submittedName>
        <fullName evidence="9">Oxidoreductase; putative kanamycin 6'-dehydrogenase</fullName>
    </submittedName>
    <submittedName>
        <fullName evidence="10">Putative dehydrogenase (Gntx like protein)</fullName>
    </submittedName>
</protein>
<keyword evidence="12" id="KW-1185">Reference proteome</keyword>
<dbReference type="InterPro" id="IPR051473">
    <property type="entry name" value="P2Ox-like"/>
</dbReference>
<proteinExistence type="inferred from homology"/>
<gene>
    <name evidence="10" type="primary">kanI</name>
    <name evidence="9" type="synonym">kanQ</name>
    <name evidence="11" type="ORF">CP970_06660</name>
</gene>
<evidence type="ECO:0000256" key="2">
    <source>
        <dbReference type="ARBA" id="ARBA00010790"/>
    </source>
</evidence>
<dbReference type="Gene3D" id="3.50.50.60">
    <property type="entry name" value="FAD/NAD(P)-binding domain"/>
    <property type="match status" value="2"/>
</dbReference>
<dbReference type="OrthoDB" id="9798604at2"/>
<dbReference type="KEGG" id="ag:CAF60534"/>
<feature type="domain" description="Glucose-methanol-choline oxidoreductase N-terminal" evidence="6">
    <location>
        <begin position="82"/>
        <end position="304"/>
    </location>
</feature>
<dbReference type="EMBL" id="AB164642">
    <property type="protein sequence ID" value="BAD20757.1"/>
    <property type="molecule type" value="Genomic_DNA"/>
</dbReference>
<dbReference type="InterPro" id="IPR000172">
    <property type="entry name" value="GMC_OxRdtase_N"/>
</dbReference>
<dbReference type="GO" id="GO:0016614">
    <property type="term" value="F:oxidoreductase activity, acting on CH-OH group of donors"/>
    <property type="evidence" value="ECO:0007669"/>
    <property type="project" value="InterPro"/>
</dbReference>
<evidence type="ECO:0000313" key="10">
    <source>
        <dbReference type="EMBL" id="CAF60534.1"/>
    </source>
</evidence>
<keyword evidence="5" id="KW-0560">Oxidoreductase</keyword>
<dbReference type="EMBL" id="AJ628422">
    <property type="protein sequence ID" value="CAF31587.1"/>
    <property type="molecule type" value="Genomic_DNA"/>
</dbReference>
<evidence type="ECO:0000256" key="3">
    <source>
        <dbReference type="ARBA" id="ARBA00022630"/>
    </source>
</evidence>
<dbReference type="KEGG" id="ska:CP970_06660"/>
<dbReference type="EMBL" id="CP023699">
    <property type="protein sequence ID" value="QEU90630.1"/>
    <property type="molecule type" value="Genomic_DNA"/>
</dbReference>
<dbReference type="InterPro" id="IPR007867">
    <property type="entry name" value="GMC_OxRtase_C"/>
</dbReference>
<dbReference type="RefSeq" id="WP_055545103.1">
    <property type="nucleotide sequence ID" value="NZ_CP023699.1"/>
</dbReference>
<dbReference type="PANTHER" id="PTHR42784:SF1">
    <property type="entry name" value="PYRANOSE 2-OXIDASE"/>
    <property type="match status" value="1"/>
</dbReference>
<evidence type="ECO:0000313" key="12">
    <source>
        <dbReference type="Proteomes" id="UP000325529"/>
    </source>
</evidence>
<name>Q6L740_STRKN</name>
<feature type="domain" description="Glucose-methanol-choline oxidoreductase C-terminal" evidence="7">
    <location>
        <begin position="382"/>
        <end position="500"/>
    </location>
</feature>
<reference evidence="9" key="3">
    <citation type="submission" date="2004-02" db="EMBL/GenBank/DDBJ databases">
        <title>Cloning and sequencing of the kanamycin biosynthetic gene cluster from Streptomyces kanamyceticus DSM 40500.</title>
        <authorList>
            <person name="Aboshanab K.M.A."/>
            <person name="Schmidt-Beissner H."/>
            <person name="Wehmeier U.F."/>
            <person name="Welzel K."/>
            <person name="Vente A."/>
            <person name="Piepersberg W."/>
        </authorList>
    </citation>
    <scope>NUCLEOTIDE SEQUENCE</scope>
    <source>
        <strain evidence="9">DSM 40500</strain>
    </source>
</reference>
<evidence type="ECO:0000256" key="1">
    <source>
        <dbReference type="ARBA" id="ARBA00001974"/>
    </source>
</evidence>
<keyword evidence="4" id="KW-0274">FAD</keyword>
<evidence type="ECO:0000256" key="5">
    <source>
        <dbReference type="ARBA" id="ARBA00023002"/>
    </source>
</evidence>
<keyword evidence="3" id="KW-0285">Flavoprotein</keyword>
<dbReference type="InterPro" id="IPR036188">
    <property type="entry name" value="FAD/NAD-bd_sf"/>
</dbReference>
<dbReference type="Proteomes" id="UP000325529">
    <property type="component" value="Chromosome"/>
</dbReference>
<evidence type="ECO:0000259" key="6">
    <source>
        <dbReference type="Pfam" id="PF00732"/>
    </source>
</evidence>
<accession>Q6L740</accession>
<dbReference type="EMBL" id="AJ582817">
    <property type="protein sequence ID" value="CAF60534.1"/>
    <property type="molecule type" value="Genomic_DNA"/>
</dbReference>
<comment type="similarity">
    <text evidence="2">Belongs to the GMC oxidoreductase family.</text>
</comment>
<evidence type="ECO:0000256" key="4">
    <source>
        <dbReference type="ARBA" id="ARBA00022827"/>
    </source>
</evidence>
<dbReference type="SMR" id="Q6L740"/>
<evidence type="ECO:0000259" key="7">
    <source>
        <dbReference type="Pfam" id="PF05199"/>
    </source>
</evidence>
<sequence length="508" mass="54732">MRIISVQEAATRTFDVCVVGSGASGAITAAVLAERGLSVLILEQGTAIPPGTDHDDVEDPDTWAYARDGEGWSKEGYPWSAMAFGGGTVFYGGISFRYEQRDLDPPPALLGDADYAHWRLRLDELEPHYDWVEDRLGVSGPSHGRVGDYAFPHYARGSLPHTPMGGALARGADALGLTPLSTPMAISGARDRHGPGCAELTPCTGFTCPVNAKADVISRILARAEGDVSVALDTRAVRFVASAPGRAKRLEVLGGSPRSRRSVHADRFVLAANAIQSAALLLRSADRREPDGMGNSSGQVGRHLAMKNSVYVRGRTQERIVAHQPLRHRYSSVCVLDHLRGAEFPGQLGGIIYEANPWEDPEADRPGAGSLLQLECLLGDRPQARNMVRLARSRDRDGLQRIVMDYRQHPLDGERLDVLQGKAKDVLHAAGAERTESVDSDFATGSTHLHGTLRAGDDPATSVTDRTGRLHDYDNVWSADGATFPFAGNFNPTLTIQANARRIAVGIS</sequence>
<dbReference type="GO" id="GO:0050660">
    <property type="term" value="F:flavin adenine dinucleotide binding"/>
    <property type="evidence" value="ECO:0007669"/>
    <property type="project" value="InterPro"/>
</dbReference>
<reference evidence="10" key="1">
    <citation type="journal article" date="2004" name="Arch. Biochem. Biophys.">
        <title>A gene cluster for biosynthesis of kanamycin from Streptomyces kanamyceticus: comparison with gentamicin biosynthetic gene cluster.</title>
        <authorList>
            <person name="Kharel M.K."/>
            <person name="Subba B."/>
            <person name="Basnet D.B."/>
            <person name="Woo J.S."/>
            <person name="Lee H.C."/>
            <person name="Liou K."/>
            <person name="Sohng J.K."/>
        </authorList>
    </citation>
    <scope>NUCLEOTIDE SEQUENCE</scope>
    <source>
        <strain evidence="10">ATCC12853</strain>
    </source>
</reference>
<organism evidence="8">
    <name type="scientific">Streptomyces kanamyceticus</name>
    <dbReference type="NCBI Taxonomy" id="1967"/>
    <lineage>
        <taxon>Bacteria</taxon>
        <taxon>Bacillati</taxon>
        <taxon>Actinomycetota</taxon>
        <taxon>Actinomycetes</taxon>
        <taxon>Kitasatosporales</taxon>
        <taxon>Streptomycetaceae</taxon>
        <taxon>Streptomyces</taxon>
    </lineage>
</organism>
<evidence type="ECO:0000313" key="11">
    <source>
        <dbReference type="EMBL" id="QEU90630.1"/>
    </source>
</evidence>
<dbReference type="AlphaFoldDB" id="Q6L740"/>
<comment type="cofactor">
    <cofactor evidence="1">
        <name>FAD</name>
        <dbReference type="ChEBI" id="CHEBI:57692"/>
    </cofactor>
</comment>
<dbReference type="Pfam" id="PF05199">
    <property type="entry name" value="GMC_oxred_C"/>
    <property type="match status" value="1"/>
</dbReference>
<evidence type="ECO:0000313" key="8">
    <source>
        <dbReference type="EMBL" id="BAD20757.1"/>
    </source>
</evidence>
<evidence type="ECO:0000313" key="9">
    <source>
        <dbReference type="EMBL" id="CAF31587.1"/>
    </source>
</evidence>
<dbReference type="Pfam" id="PF13450">
    <property type="entry name" value="NAD_binding_8"/>
    <property type="match status" value="1"/>
</dbReference>
<dbReference type="Pfam" id="PF00732">
    <property type="entry name" value="GMC_oxred_N"/>
    <property type="match status" value="1"/>
</dbReference>